<gene>
    <name evidence="2" type="ORF">COMA1_30331</name>
</gene>
<organism evidence="2 3">
    <name type="scientific">Candidatus Nitrospira nitrosa</name>
    <dbReference type="NCBI Taxonomy" id="1742972"/>
    <lineage>
        <taxon>Bacteria</taxon>
        <taxon>Pseudomonadati</taxon>
        <taxon>Nitrospirota</taxon>
        <taxon>Nitrospiria</taxon>
        <taxon>Nitrospirales</taxon>
        <taxon>Nitrospiraceae</taxon>
        <taxon>Nitrospira</taxon>
    </lineage>
</organism>
<sequence>MDWLLLIGLLIFIIGAGVGIFYWREFVTRLWDDFRAEQPTLSITNLSVLNAGRIVTLTPELENVGPGIAYDCLLQLSGWEGNFSVRTMHPPGSRHQIHSIPIVLGPDAPIRMKPVSRCYVRLVCRDRWEQRYEWWYPVTQVENLSTGLYDVQINLSQPERTEPHPSNWKVWQLLRKTSPDE</sequence>
<name>A0A0S4LHB2_9BACT</name>
<dbReference type="STRING" id="1742972.COMA1_30331"/>
<dbReference type="OrthoDB" id="9796279at2"/>
<accession>A0A0S4LHB2</accession>
<proteinExistence type="predicted"/>
<dbReference type="EMBL" id="CZQA01000009">
    <property type="protein sequence ID" value="CUS36947.1"/>
    <property type="molecule type" value="Genomic_DNA"/>
</dbReference>
<dbReference type="AlphaFoldDB" id="A0A0S4LHB2"/>
<keyword evidence="1" id="KW-1133">Transmembrane helix</keyword>
<keyword evidence="3" id="KW-1185">Reference proteome</keyword>
<protein>
    <submittedName>
        <fullName evidence="2">Uncharacterized protein</fullName>
    </submittedName>
</protein>
<evidence type="ECO:0000313" key="2">
    <source>
        <dbReference type="EMBL" id="CUS36947.1"/>
    </source>
</evidence>
<evidence type="ECO:0000256" key="1">
    <source>
        <dbReference type="SAM" id="Phobius"/>
    </source>
</evidence>
<feature type="transmembrane region" description="Helical" evidence="1">
    <location>
        <begin position="6"/>
        <end position="23"/>
    </location>
</feature>
<evidence type="ECO:0000313" key="3">
    <source>
        <dbReference type="Proteomes" id="UP000199032"/>
    </source>
</evidence>
<reference evidence="2 3" key="1">
    <citation type="submission" date="2015-10" db="EMBL/GenBank/DDBJ databases">
        <authorList>
            <person name="Gilbert D.G."/>
        </authorList>
    </citation>
    <scope>NUCLEOTIDE SEQUENCE [LARGE SCALE GENOMIC DNA]</scope>
    <source>
        <strain evidence="2">COMA1</strain>
    </source>
</reference>
<keyword evidence="1" id="KW-0472">Membrane</keyword>
<dbReference type="Proteomes" id="UP000199032">
    <property type="component" value="Unassembled WGS sequence"/>
</dbReference>
<dbReference type="RefSeq" id="WP_090749467.1">
    <property type="nucleotide sequence ID" value="NZ_CZQA01000009.1"/>
</dbReference>
<keyword evidence="1" id="KW-0812">Transmembrane</keyword>